<gene>
    <name evidence="3" type="ORF">CCAN12_490016</name>
    <name evidence="2" type="ORF">CGC56_09145</name>
</gene>
<dbReference type="EMBL" id="CP022388">
    <property type="protein sequence ID" value="ATA92306.1"/>
    <property type="molecule type" value="Genomic_DNA"/>
</dbReference>
<dbReference type="Proteomes" id="UP000044026">
    <property type="component" value="Unassembled WGS sequence"/>
</dbReference>
<keyword evidence="1" id="KW-0812">Transmembrane</keyword>
<evidence type="ECO:0000313" key="3">
    <source>
        <dbReference type="EMBL" id="CEN33928.1"/>
    </source>
</evidence>
<keyword evidence="1" id="KW-1133">Transmembrane helix</keyword>
<reference evidence="3 4" key="1">
    <citation type="submission" date="2015-01" db="EMBL/GenBank/DDBJ databases">
        <authorList>
            <person name="Xiang T."/>
            <person name="Song Y."/>
            <person name="Huang L."/>
            <person name="Wang B."/>
            <person name="Wu P."/>
        </authorList>
    </citation>
    <scope>NUCLEOTIDE SEQUENCE [LARGE SCALE GENOMIC DNA]</scope>
    <source>
        <strain evidence="3 4">Cc12</strain>
    </source>
</reference>
<dbReference type="AlphaFoldDB" id="A0A0B7H8G1"/>
<dbReference type="Pfam" id="PF19744">
    <property type="entry name" value="DUF6232"/>
    <property type="match status" value="1"/>
</dbReference>
<dbReference type="GeneID" id="69581099"/>
<evidence type="ECO:0000313" key="5">
    <source>
        <dbReference type="Proteomes" id="UP000243136"/>
    </source>
</evidence>
<evidence type="ECO:0000256" key="1">
    <source>
        <dbReference type="SAM" id="Phobius"/>
    </source>
</evidence>
<feature type="transmembrane region" description="Helical" evidence="1">
    <location>
        <begin position="72"/>
        <end position="90"/>
    </location>
</feature>
<reference evidence="5" key="3">
    <citation type="submission" date="2017-06" db="EMBL/GenBank/DDBJ databases">
        <title>Capnocytophaga spp. assemblies.</title>
        <authorList>
            <person name="Gulvik C.A."/>
        </authorList>
    </citation>
    <scope>NUCLEOTIDE SEQUENCE [LARGE SCALE GENOMIC DNA]</scope>
    <source>
        <strain evidence="5">H5594</strain>
    </source>
</reference>
<accession>A0A0B7H8G1</accession>
<feature type="transmembrane region" description="Helical" evidence="1">
    <location>
        <begin position="50"/>
        <end position="66"/>
    </location>
</feature>
<evidence type="ECO:0000313" key="2">
    <source>
        <dbReference type="EMBL" id="ATA92306.1"/>
    </source>
</evidence>
<sequence length="156" mass="17927">MNASEKIFFEKGSIKVSQTEFCVRKECFSIREIASIKKEKTLFIQKKSKVPAIVLMIFGMKFLVKGMYKEDLIVAILGGVVLLAGGIWVLQIKDIPIVTHHLDIEVSHQSKRVFSSLEEDEVQQLYEALTQAINQHQYLESNKKTRHFESVFKSNH</sequence>
<dbReference type="EMBL" id="CDOE01000044">
    <property type="protein sequence ID" value="CEN33928.1"/>
    <property type="molecule type" value="Genomic_DNA"/>
</dbReference>
<reference evidence="2" key="2">
    <citation type="journal article" date="2017" name="Genome Announc.">
        <title>Twelve Complete Reference Genomes of Clinical Isolates in the Capnocytophaga Genus.</title>
        <authorList>
            <person name="Villarma A."/>
            <person name="Gulvik C.A."/>
            <person name="Rowe L.A."/>
            <person name="Sheth M."/>
            <person name="Juieng P."/>
            <person name="Nicholson A.C."/>
            <person name="Loparev V.N."/>
            <person name="McQuiston J.R."/>
        </authorList>
    </citation>
    <scope>NUCLEOTIDE SEQUENCE</scope>
    <source>
        <strain evidence="2">H5594</strain>
    </source>
</reference>
<dbReference type="InterPro" id="IPR045629">
    <property type="entry name" value="DUF6232"/>
</dbReference>
<dbReference type="RefSeq" id="WP_041999211.1">
    <property type="nucleotide sequence ID" value="NZ_CP022382.1"/>
</dbReference>
<organism evidence="3 4">
    <name type="scientific">Capnocytophaga canimorsus</name>
    <dbReference type="NCBI Taxonomy" id="28188"/>
    <lineage>
        <taxon>Bacteria</taxon>
        <taxon>Pseudomonadati</taxon>
        <taxon>Bacteroidota</taxon>
        <taxon>Flavobacteriia</taxon>
        <taxon>Flavobacteriales</taxon>
        <taxon>Flavobacteriaceae</taxon>
        <taxon>Capnocytophaga</taxon>
    </lineage>
</organism>
<keyword evidence="1" id="KW-0472">Membrane</keyword>
<evidence type="ECO:0000313" key="4">
    <source>
        <dbReference type="Proteomes" id="UP000044026"/>
    </source>
</evidence>
<dbReference type="Proteomes" id="UP000243136">
    <property type="component" value="Chromosome"/>
</dbReference>
<proteinExistence type="predicted"/>
<protein>
    <submittedName>
        <fullName evidence="3">QacE-like protein</fullName>
    </submittedName>
</protein>
<name>A0A0B7H8G1_9FLAO</name>